<evidence type="ECO:0000256" key="1">
    <source>
        <dbReference type="SAM" id="Coils"/>
    </source>
</evidence>
<dbReference type="InParanoid" id="I7MK01"/>
<keyword evidence="1" id="KW-0175">Coiled coil</keyword>
<proteinExistence type="predicted"/>
<feature type="coiled-coil region" evidence="1">
    <location>
        <begin position="235"/>
        <end position="288"/>
    </location>
</feature>
<gene>
    <name evidence="3" type="ORF">TTHERM_00338410</name>
</gene>
<dbReference type="EMBL" id="GG662666">
    <property type="protein sequence ID" value="EAR97360.2"/>
    <property type="molecule type" value="Genomic_DNA"/>
</dbReference>
<feature type="region of interest" description="Disordered" evidence="2">
    <location>
        <begin position="15"/>
        <end position="37"/>
    </location>
</feature>
<dbReference type="KEGG" id="tet:TTHERM_00338410"/>
<organism evidence="3 4">
    <name type="scientific">Tetrahymena thermophila (strain SB210)</name>
    <dbReference type="NCBI Taxonomy" id="312017"/>
    <lineage>
        <taxon>Eukaryota</taxon>
        <taxon>Sar</taxon>
        <taxon>Alveolata</taxon>
        <taxon>Ciliophora</taxon>
        <taxon>Intramacronucleata</taxon>
        <taxon>Oligohymenophorea</taxon>
        <taxon>Hymenostomatida</taxon>
        <taxon>Tetrahymenina</taxon>
        <taxon>Tetrahymenidae</taxon>
        <taxon>Tetrahymena</taxon>
    </lineage>
</organism>
<name>I7MK01_TETTS</name>
<dbReference type="Proteomes" id="UP000009168">
    <property type="component" value="Unassembled WGS sequence"/>
</dbReference>
<dbReference type="OrthoDB" id="299809at2759"/>
<dbReference type="STRING" id="312017.I7MK01"/>
<feature type="coiled-coil region" evidence="1">
    <location>
        <begin position="182"/>
        <end position="209"/>
    </location>
</feature>
<evidence type="ECO:0000313" key="3">
    <source>
        <dbReference type="EMBL" id="EAR97360.2"/>
    </source>
</evidence>
<reference evidence="4" key="1">
    <citation type="journal article" date="2006" name="PLoS Biol.">
        <title>Macronuclear genome sequence of the ciliate Tetrahymena thermophila, a model eukaryote.</title>
        <authorList>
            <person name="Eisen J.A."/>
            <person name="Coyne R.S."/>
            <person name="Wu M."/>
            <person name="Wu D."/>
            <person name="Thiagarajan M."/>
            <person name="Wortman J.R."/>
            <person name="Badger J.H."/>
            <person name="Ren Q."/>
            <person name="Amedeo P."/>
            <person name="Jones K.M."/>
            <person name="Tallon L.J."/>
            <person name="Delcher A.L."/>
            <person name="Salzberg S.L."/>
            <person name="Silva J.C."/>
            <person name="Haas B.J."/>
            <person name="Majoros W.H."/>
            <person name="Farzad M."/>
            <person name="Carlton J.M."/>
            <person name="Smith R.K. Jr."/>
            <person name="Garg J."/>
            <person name="Pearlman R.E."/>
            <person name="Karrer K.M."/>
            <person name="Sun L."/>
            <person name="Manning G."/>
            <person name="Elde N.C."/>
            <person name="Turkewitz A.P."/>
            <person name="Asai D.J."/>
            <person name="Wilkes D.E."/>
            <person name="Wang Y."/>
            <person name="Cai H."/>
            <person name="Collins K."/>
            <person name="Stewart B.A."/>
            <person name="Lee S.R."/>
            <person name="Wilamowska K."/>
            <person name="Weinberg Z."/>
            <person name="Ruzzo W.L."/>
            <person name="Wloga D."/>
            <person name="Gaertig J."/>
            <person name="Frankel J."/>
            <person name="Tsao C.-C."/>
            <person name="Gorovsky M.A."/>
            <person name="Keeling P.J."/>
            <person name="Waller R.F."/>
            <person name="Patron N.J."/>
            <person name="Cherry J.M."/>
            <person name="Stover N.A."/>
            <person name="Krieger C.J."/>
            <person name="del Toro C."/>
            <person name="Ryder H.F."/>
            <person name="Williamson S.C."/>
            <person name="Barbeau R.A."/>
            <person name="Hamilton E.P."/>
            <person name="Orias E."/>
        </authorList>
    </citation>
    <scope>NUCLEOTIDE SEQUENCE [LARGE SCALE GENOMIC DNA]</scope>
    <source>
        <strain evidence="4">SB210</strain>
    </source>
</reference>
<evidence type="ECO:0000256" key="2">
    <source>
        <dbReference type="SAM" id="MobiDB-lite"/>
    </source>
</evidence>
<dbReference type="AlphaFoldDB" id="I7MK01"/>
<protein>
    <submittedName>
        <fullName evidence="3">Uncharacterized protein</fullName>
    </submittedName>
</protein>
<accession>I7MK01</accession>
<sequence>MKFYQIVKLKRKTQMRPMSAQVTSNKNYQQNQQTQNENNQLNEKHKENHKNIRNNLNIEPKQFFLPSDKQFIQKVPQHPQSAKSYKSVAGQQHLQQQNFFQNNNEEANTLPLSNTQAQSNKFFFANKTLHNAKSSQTIGFSNTLMNIIDIDSTKSMKKLMPKNIKKAKEVLYEGTLIVKEKCNKLENENTKLKTQIIQLQKQNNKQQKLLYEIEQSQNSGQTTLLSQPAADNLLIMTLKKEQKILKDEINQKEAEIQSLKRSVRQTRIEELEIQLKCYIEETLRLKAKIDLMQREKQRSDQHHETSYQKEGKVFLLNQIVDKLKQENYELAAQLIQSQQRCQELEVRDEIDEKIYKRSSQIQKLQQQIQIQETLITEQQNKTKILEEELSKAKLQIQHYKILEQDYQTRLITEQQLLKKMEHQELHNQDLEAKLAALELEYQENQKKHQQEKQQLQIERDNYQEQAQNGKYKNPGERIVEKQTKNYQNYQYPSSLSHIEEDEDMFLRTKNGYVRTLQEINREKEIYERQNAKKRSYKTVAPVSTDQISEVCKTINNKLSLKKISIDTLVNEYIFKEPIKSKGKISIENLYNIFTEEPFGLNEKDAENLARYLIEDNQEEMIQFRKTMEAENLLVKSRVRFVIGKVKIFTHEEEEKLFQEIVEKVKKYGDGLYYQLTLNGDVKKTLKVTKDQVIRAMQYIDMELNKNQSEYYFLKLFEKTQDPNKFNLDDCTKIFVH</sequence>
<feature type="compositionally biased region" description="Low complexity" evidence="2">
    <location>
        <begin position="25"/>
        <end position="37"/>
    </location>
</feature>
<evidence type="ECO:0000313" key="4">
    <source>
        <dbReference type="Proteomes" id="UP000009168"/>
    </source>
</evidence>
<feature type="coiled-coil region" evidence="1">
    <location>
        <begin position="320"/>
        <end position="472"/>
    </location>
</feature>
<dbReference type="RefSeq" id="XP_001017605.2">
    <property type="nucleotide sequence ID" value="XM_001017605.2"/>
</dbReference>
<dbReference type="GeneID" id="7840875"/>
<feature type="coiled-coil region" evidence="1">
    <location>
        <begin position="509"/>
        <end position="536"/>
    </location>
</feature>
<keyword evidence="4" id="KW-1185">Reference proteome</keyword>